<reference evidence="1 2" key="1">
    <citation type="submission" date="2015-03" db="EMBL/GenBank/DDBJ databases">
        <title>Genome sequence of Pseudoalteromonas aurantia.</title>
        <authorList>
            <person name="Xie B.-B."/>
            <person name="Rong J.-C."/>
            <person name="Qin Q.-L."/>
            <person name="Zhang Y.-Z."/>
        </authorList>
    </citation>
    <scope>NUCLEOTIDE SEQUENCE [LARGE SCALE GENOMIC DNA]</scope>
    <source>
        <strain evidence="1 2">208</strain>
    </source>
</reference>
<organism evidence="1 2">
    <name type="scientific">Pseudoalteromonas aurantia 208</name>
    <dbReference type="NCBI Taxonomy" id="1314867"/>
    <lineage>
        <taxon>Bacteria</taxon>
        <taxon>Pseudomonadati</taxon>
        <taxon>Pseudomonadota</taxon>
        <taxon>Gammaproteobacteria</taxon>
        <taxon>Alteromonadales</taxon>
        <taxon>Pseudoalteromonadaceae</taxon>
        <taxon>Pseudoalteromonas</taxon>
    </lineage>
</organism>
<evidence type="ECO:0000313" key="1">
    <source>
        <dbReference type="EMBL" id="MBE0366400.1"/>
    </source>
</evidence>
<sequence length="66" mass="7011">MNIKLKKTQLKTLTKDSTAIADHMTPNIAGGSSYQSYRCPVESQACSADCFSAPGPDQVCNITGIC</sequence>
<proteinExistence type="predicted"/>
<accession>A0ABR9E5Z1</accession>
<dbReference type="EMBL" id="AQGV01000009">
    <property type="protein sequence ID" value="MBE0366400.1"/>
    <property type="molecule type" value="Genomic_DNA"/>
</dbReference>
<comment type="caution">
    <text evidence="1">The sequence shown here is derived from an EMBL/GenBank/DDBJ whole genome shotgun (WGS) entry which is preliminary data.</text>
</comment>
<name>A0ABR9E5Z1_9GAMM</name>
<protein>
    <submittedName>
        <fullName evidence="1">Uncharacterized protein</fullName>
    </submittedName>
</protein>
<dbReference type="RefSeq" id="WP_192505943.1">
    <property type="nucleotide sequence ID" value="NZ_AQGV01000009.1"/>
</dbReference>
<dbReference type="Proteomes" id="UP000615755">
    <property type="component" value="Unassembled WGS sequence"/>
</dbReference>
<keyword evidence="2" id="KW-1185">Reference proteome</keyword>
<evidence type="ECO:0000313" key="2">
    <source>
        <dbReference type="Proteomes" id="UP000615755"/>
    </source>
</evidence>
<gene>
    <name evidence="1" type="ORF">PAUR_a3401</name>
</gene>